<keyword evidence="2" id="KW-1185">Reference proteome</keyword>
<reference evidence="2" key="1">
    <citation type="submission" date="2020-01" db="EMBL/GenBank/DDBJ databases">
        <authorList>
            <person name="Fang Y."/>
            <person name="Sun R."/>
            <person name="Nie L."/>
            <person name="He J."/>
            <person name="Hao L."/>
            <person name="Wang L."/>
            <person name="Su S."/>
            <person name="Lv E."/>
            <person name="Zhang Z."/>
            <person name="Xie R."/>
            <person name="Liu H."/>
        </authorList>
    </citation>
    <scope>NUCLEOTIDE SEQUENCE [LARGE SCALE GENOMIC DNA]</scope>
    <source>
        <strain evidence="2">XCT-53</strain>
    </source>
</reference>
<dbReference type="Pfam" id="PF24724">
    <property type="entry name" value="DUF7676"/>
    <property type="match status" value="1"/>
</dbReference>
<dbReference type="AlphaFoldDB" id="A0A7X5EZ29"/>
<dbReference type="InterPro" id="IPR056093">
    <property type="entry name" value="DUF7676"/>
</dbReference>
<evidence type="ECO:0000313" key="2">
    <source>
        <dbReference type="Proteomes" id="UP000586722"/>
    </source>
</evidence>
<proteinExistence type="predicted"/>
<gene>
    <name evidence="1" type="ORF">GWI72_00525</name>
</gene>
<dbReference type="EMBL" id="JAABLQ010000001">
    <property type="protein sequence ID" value="NBN76746.1"/>
    <property type="molecule type" value="Genomic_DNA"/>
</dbReference>
<name>A0A7X5EZ29_9HYPH</name>
<evidence type="ECO:0000313" key="1">
    <source>
        <dbReference type="EMBL" id="NBN76746.1"/>
    </source>
</evidence>
<dbReference type="Proteomes" id="UP000586722">
    <property type="component" value="Unassembled WGS sequence"/>
</dbReference>
<protein>
    <submittedName>
        <fullName evidence="1">Uncharacterized protein</fullName>
    </submittedName>
</protein>
<organism evidence="1 2">
    <name type="scientific">Pannonibacter tanglangensis</name>
    <dbReference type="NCBI Taxonomy" id="2750084"/>
    <lineage>
        <taxon>Bacteria</taxon>
        <taxon>Pseudomonadati</taxon>
        <taxon>Pseudomonadota</taxon>
        <taxon>Alphaproteobacteria</taxon>
        <taxon>Hyphomicrobiales</taxon>
        <taxon>Stappiaceae</taxon>
        <taxon>Pannonibacter</taxon>
    </lineage>
</organism>
<comment type="caution">
    <text evidence="1">The sequence shown here is derived from an EMBL/GenBank/DDBJ whole genome shotgun (WGS) entry which is preliminary data.</text>
</comment>
<sequence length="177" mass="20117">MSREIWDIPATQEVLEPLLREIFEEHWQGIRFGPIIEGAAYEWKCPGAPVKISLFDAYLTVMFANGGHFHLCIGENMGSPKFPTPEEKRRHRKPSRASFFRSFGRDGKPVSWGFEMVNGAGEPMISVFLPNPFIEDNDSLSETPDFSRLATWRALSARWLGRPEEALDAEGKGFRQS</sequence>
<accession>A0A7X5EZ29</accession>